<dbReference type="InterPro" id="IPR011010">
    <property type="entry name" value="DNA_brk_join_enz"/>
</dbReference>
<accession>A0ABS9JQ23</accession>
<dbReference type="InterPro" id="IPR013762">
    <property type="entry name" value="Integrase-like_cat_sf"/>
</dbReference>
<dbReference type="EMBL" id="JAKKZF010000165">
    <property type="protein sequence ID" value="MCG0067637.1"/>
    <property type="molecule type" value="Genomic_DNA"/>
</dbReference>
<evidence type="ECO:0000259" key="2">
    <source>
        <dbReference type="PROSITE" id="PS51898"/>
    </source>
</evidence>
<gene>
    <name evidence="3" type="ORF">L0F81_30950</name>
</gene>
<sequence>METTYDVKIYKILTYKGARKTTYTVRWVVAGKRWREPFSTVALAEGFRSELIRATGKGEAFVVATGLPVSHRSKSAAMSWYKFAVEYVDARWPHLGGNSRKNIAKTLTATTVALLRAKPTQFAPAAVRTALREWAFNTNRRPDAPPDVVAVLKWVERNSLPVSAWEDPEKVDQVLHAIDTRLDGKQAAAWSRKRNRRILNVAMKYAIRRRILRANPLPKGKESTAVTKTTNAVDKRSLLNPEQAAAILDWIRRRPRGGKRLHAFFATLYYCGPRPEEAIAMRVEDVTLPEPDADDQWCELLIHTATPEVGKQWTDTGEIHEQRDLKGRAEGETRAVPGHPALTRILRQHIEDEQLQPGDLLFQGESGGILAGSVIRRAWRSARKAVLPPHVFESPTGRRVYDIRHTRLTKWLNDGIPPAQVAEWAGNSVAVLLATYARCVDGQLPDLKRRLEAAGDLPETEAEVPGTG</sequence>
<evidence type="ECO:0000313" key="3">
    <source>
        <dbReference type="EMBL" id="MCG0067637.1"/>
    </source>
</evidence>
<reference evidence="3 4" key="1">
    <citation type="submission" date="2022-01" db="EMBL/GenBank/DDBJ databases">
        <title>Draft Genome Sequences of Seven Type Strains of the Genus Streptomyces.</title>
        <authorList>
            <person name="Aziz S."/>
            <person name="Coretto E."/>
            <person name="Chronakova A."/>
            <person name="Sproer C."/>
            <person name="Huber K."/>
            <person name="Nouioui I."/>
            <person name="Gross H."/>
        </authorList>
    </citation>
    <scope>NUCLEOTIDE SEQUENCE [LARGE SCALE GENOMIC DNA]</scope>
    <source>
        <strain evidence="3 4">DSM 41685</strain>
    </source>
</reference>
<proteinExistence type="predicted"/>
<dbReference type="Proteomes" id="UP001299012">
    <property type="component" value="Unassembled WGS sequence"/>
</dbReference>
<evidence type="ECO:0000256" key="1">
    <source>
        <dbReference type="ARBA" id="ARBA00023172"/>
    </source>
</evidence>
<dbReference type="InterPro" id="IPR050090">
    <property type="entry name" value="Tyrosine_recombinase_XerCD"/>
</dbReference>
<dbReference type="PANTHER" id="PTHR30349:SF64">
    <property type="entry name" value="PROPHAGE INTEGRASE INTD-RELATED"/>
    <property type="match status" value="1"/>
</dbReference>
<name>A0ABS9JQ23_9ACTN</name>
<protein>
    <submittedName>
        <fullName evidence="3">Site-specific integrase</fullName>
    </submittedName>
</protein>
<evidence type="ECO:0000313" key="4">
    <source>
        <dbReference type="Proteomes" id="UP001299012"/>
    </source>
</evidence>
<dbReference type="CDD" id="cd00397">
    <property type="entry name" value="DNA_BRE_C"/>
    <property type="match status" value="1"/>
</dbReference>
<dbReference type="RefSeq" id="WP_086697676.1">
    <property type="nucleotide sequence ID" value="NZ_JAKKZF010000165.1"/>
</dbReference>
<dbReference type="SUPFAM" id="SSF56349">
    <property type="entry name" value="DNA breaking-rejoining enzymes"/>
    <property type="match status" value="1"/>
</dbReference>
<organism evidence="3 4">
    <name type="scientific">Streptomyces tricolor</name>
    <dbReference type="NCBI Taxonomy" id="68277"/>
    <lineage>
        <taxon>Bacteria</taxon>
        <taxon>Bacillati</taxon>
        <taxon>Actinomycetota</taxon>
        <taxon>Actinomycetes</taxon>
        <taxon>Kitasatosporales</taxon>
        <taxon>Streptomycetaceae</taxon>
        <taxon>Streptomyces</taxon>
        <taxon>Streptomyces violaceoruber group</taxon>
    </lineage>
</organism>
<dbReference type="InterPro" id="IPR002104">
    <property type="entry name" value="Integrase_catalytic"/>
</dbReference>
<comment type="caution">
    <text evidence="3">The sequence shown here is derived from an EMBL/GenBank/DDBJ whole genome shotgun (WGS) entry which is preliminary data.</text>
</comment>
<dbReference type="Gene3D" id="1.10.443.10">
    <property type="entry name" value="Intergrase catalytic core"/>
    <property type="match status" value="1"/>
</dbReference>
<feature type="domain" description="Tyr recombinase" evidence="2">
    <location>
        <begin position="234"/>
        <end position="449"/>
    </location>
</feature>
<dbReference type="PROSITE" id="PS51898">
    <property type="entry name" value="TYR_RECOMBINASE"/>
    <property type="match status" value="1"/>
</dbReference>
<keyword evidence="1" id="KW-0233">DNA recombination</keyword>
<keyword evidence="4" id="KW-1185">Reference proteome</keyword>
<dbReference type="PANTHER" id="PTHR30349">
    <property type="entry name" value="PHAGE INTEGRASE-RELATED"/>
    <property type="match status" value="1"/>
</dbReference>